<evidence type="ECO:0000256" key="2">
    <source>
        <dbReference type="SAM" id="MobiDB-lite"/>
    </source>
</evidence>
<feature type="region of interest" description="Disordered" evidence="2">
    <location>
        <begin position="5579"/>
        <end position="5598"/>
    </location>
</feature>
<feature type="region of interest" description="Disordered" evidence="2">
    <location>
        <begin position="122"/>
        <end position="152"/>
    </location>
</feature>
<feature type="compositionally biased region" description="Basic and acidic residues" evidence="2">
    <location>
        <begin position="3989"/>
        <end position="4004"/>
    </location>
</feature>
<dbReference type="Proteomes" id="UP000494040">
    <property type="component" value="Unassembled WGS sequence"/>
</dbReference>
<feature type="compositionally biased region" description="Low complexity" evidence="2">
    <location>
        <begin position="5361"/>
        <end position="5382"/>
    </location>
</feature>
<feature type="compositionally biased region" description="Basic and acidic residues" evidence="2">
    <location>
        <begin position="3943"/>
        <end position="3954"/>
    </location>
</feature>
<feature type="region of interest" description="Disordered" evidence="2">
    <location>
        <begin position="2515"/>
        <end position="2534"/>
    </location>
</feature>
<keyword evidence="1" id="KW-0175">Coiled coil</keyword>
<evidence type="ECO:0000313" key="3">
    <source>
        <dbReference type="EnsemblMetazoa" id="XP_014242072.1"/>
    </source>
</evidence>
<protein>
    <submittedName>
        <fullName evidence="3">Uncharacterized protein</fullName>
    </submittedName>
</protein>
<feature type="region of interest" description="Disordered" evidence="2">
    <location>
        <begin position="2413"/>
        <end position="2435"/>
    </location>
</feature>
<feature type="compositionally biased region" description="Polar residues" evidence="2">
    <location>
        <begin position="4123"/>
        <end position="4135"/>
    </location>
</feature>
<evidence type="ECO:0000256" key="1">
    <source>
        <dbReference type="SAM" id="Coils"/>
    </source>
</evidence>
<feature type="compositionally biased region" description="Polar residues" evidence="2">
    <location>
        <begin position="2517"/>
        <end position="2529"/>
    </location>
</feature>
<feature type="compositionally biased region" description="Polar residues" evidence="2">
    <location>
        <begin position="3023"/>
        <end position="3038"/>
    </location>
</feature>
<feature type="region of interest" description="Disordered" evidence="2">
    <location>
        <begin position="4625"/>
        <end position="4652"/>
    </location>
</feature>
<dbReference type="InterPro" id="IPR017956">
    <property type="entry name" value="AT_hook_DNA-bd_motif"/>
</dbReference>
<feature type="region of interest" description="Disordered" evidence="2">
    <location>
        <begin position="4081"/>
        <end position="4200"/>
    </location>
</feature>
<feature type="region of interest" description="Disordered" evidence="2">
    <location>
        <begin position="3943"/>
        <end position="4024"/>
    </location>
</feature>
<dbReference type="SMART" id="SM00384">
    <property type="entry name" value="AT_hook"/>
    <property type="match status" value="3"/>
</dbReference>
<feature type="region of interest" description="Disordered" evidence="2">
    <location>
        <begin position="3391"/>
        <end position="3414"/>
    </location>
</feature>
<dbReference type="KEGG" id="clec:106662474"/>
<dbReference type="EnsemblMetazoa" id="XM_014386586.2">
    <property type="protein sequence ID" value="XP_014242072.1"/>
    <property type="gene ID" value="LOC106662474"/>
</dbReference>
<feature type="region of interest" description="Disordered" evidence="2">
    <location>
        <begin position="2840"/>
        <end position="2885"/>
    </location>
</feature>
<feature type="compositionally biased region" description="Basic residues" evidence="2">
    <location>
        <begin position="5029"/>
        <end position="5039"/>
    </location>
</feature>
<feature type="compositionally biased region" description="Basic and acidic residues" evidence="2">
    <location>
        <begin position="4102"/>
        <end position="4122"/>
    </location>
</feature>
<feature type="compositionally biased region" description="Low complexity" evidence="2">
    <location>
        <begin position="5433"/>
        <end position="5451"/>
    </location>
</feature>
<feature type="compositionally biased region" description="Basic and acidic residues" evidence="2">
    <location>
        <begin position="4414"/>
        <end position="4431"/>
    </location>
</feature>
<feature type="compositionally biased region" description="Basic and acidic residues" evidence="2">
    <location>
        <begin position="2735"/>
        <end position="2748"/>
    </location>
</feature>
<feature type="region of interest" description="Disordered" evidence="2">
    <location>
        <begin position="3196"/>
        <end position="3218"/>
    </location>
</feature>
<feature type="region of interest" description="Disordered" evidence="2">
    <location>
        <begin position="5433"/>
        <end position="5501"/>
    </location>
</feature>
<feature type="compositionally biased region" description="Basic and acidic residues" evidence="2">
    <location>
        <begin position="5452"/>
        <end position="5461"/>
    </location>
</feature>
<dbReference type="GeneID" id="106662474"/>
<feature type="compositionally biased region" description="Basic and acidic residues" evidence="2">
    <location>
        <begin position="2719"/>
        <end position="2728"/>
    </location>
</feature>
<accession>A0A8I6TDS9</accession>
<feature type="region of interest" description="Disordered" evidence="2">
    <location>
        <begin position="250"/>
        <end position="270"/>
    </location>
</feature>
<feature type="compositionally biased region" description="Basic and acidic residues" evidence="2">
    <location>
        <begin position="73"/>
        <end position="102"/>
    </location>
</feature>
<feature type="compositionally biased region" description="Basic and acidic residues" evidence="2">
    <location>
        <begin position="4081"/>
        <end position="4092"/>
    </location>
</feature>
<proteinExistence type="predicted"/>
<dbReference type="OMA" id="YNTHETE"/>
<feature type="region of interest" description="Disordered" evidence="2">
    <location>
        <begin position="5287"/>
        <end position="5342"/>
    </location>
</feature>
<feature type="compositionally biased region" description="Basic and acidic residues" evidence="2">
    <location>
        <begin position="2417"/>
        <end position="2427"/>
    </location>
</feature>
<feature type="region of interest" description="Disordered" evidence="2">
    <location>
        <begin position="3020"/>
        <end position="3044"/>
    </location>
</feature>
<feature type="coiled-coil region" evidence="1">
    <location>
        <begin position="1962"/>
        <end position="1989"/>
    </location>
</feature>
<keyword evidence="4" id="KW-1185">Reference proteome</keyword>
<feature type="region of interest" description="Disordered" evidence="2">
    <location>
        <begin position="1"/>
        <end position="25"/>
    </location>
</feature>
<feature type="compositionally biased region" description="Basic residues" evidence="2">
    <location>
        <begin position="5303"/>
        <end position="5319"/>
    </location>
</feature>
<feature type="compositionally biased region" description="Polar residues" evidence="2">
    <location>
        <begin position="3196"/>
        <end position="3205"/>
    </location>
</feature>
<feature type="region of interest" description="Disordered" evidence="2">
    <location>
        <begin position="2558"/>
        <end position="2591"/>
    </location>
</feature>
<name>A0A8I6TDS9_CIMLE</name>
<evidence type="ECO:0000313" key="4">
    <source>
        <dbReference type="Proteomes" id="UP000494040"/>
    </source>
</evidence>
<feature type="region of interest" description="Disordered" evidence="2">
    <location>
        <begin position="765"/>
        <end position="802"/>
    </location>
</feature>
<sequence>MDPQKSNAESLPGSDDDSDSVESYNAANSAIASGIGTEQGYDALVGSTLDSILEHSVYSKIPQFLNGRSNFSFDEKDKTDARDATQKRSERSACSSPKKEVIDSDSLPWIFVEPQETVLNTSDIVQDDISKSDALENEPEEASQEKASSQKDITMKDFYELQGKKLADELIEEEIEVSIIPQKENIIENSSINDKMYNELFVEKPTLTKIQDEKQPGLSMPSLTDSDDEIPVLSPQNIEVISNKESMPILTRNEDDIPRRKESKKSRNAPSEYKMKIDDIVYVPTKAQLKHYDCKKILQDHSIESKNSFINKKERVKEIQSQKEITAQNQNELFNQPTPGDNKVVNIDELAKVVDEILIKQPQISYMLDENVRSEINDFTQEFVLPSSKSSNLNEEKNSEMETVHSKADVKEILIEEMYEVEQDISIEELPYHYNIDKMQSDSTGEERDSTENPVINDIEVPSVDLCNTNTEYENGDLVIEPSLNNEIAIQAEFCKQKIQEVLFNQEDTFTKSSAVKEVEIQESKECKGSSMQDNLNKAAIQEENLSMKKLVYNLCENEHSVSSSYENTENEVKQLNQRQTEISSAEESLMKENIIKDSGIIEIEVEAEEHKDNSAEEILCKSFTETSIVDRFHPEIDTTEVDKVKDVFFEKVNLTEAFYVNEIEIEGENVCKSKEEALITEKENSTETAFDEVEGEELHGNKMDVEVSEKDNSAKVEAEELCKSKMDIDSTEVDASEKESPTEIVVEAEKLYKNKIELNSIEDEVSKKENSTKTSFDDVEGEQLNENKMEVEDSEKENSAKVETEELCKNKMDIISREVVVSEKETSTESAVKAEELYKNKIELNSIDVEVSKEENTTETSFDEVEDKELHENKMEVEVSEKENSAKIEAEELCKNKTDIDSAKVNISQKETSTEIVVEAEELYKNKKELNYIEVEVSKKENSTETSFDDVEGEKFHENKREVDKMEVFEKENSAKVEAEEFCINNADIVSMEVVSEKETSTEIAVEAGELCKNKIELDNKEVEVSKMKNSTEAPFVNKIEEQGEELCENKTEINNMETAVSEKENSIKFSFDVDTEVKVQQLCNDKIDIGTIEFEVSKKKHSTEIEDEKLHKHKMEIDNMEVKISKNENSTEAPFVKETKLEAEEISKTKTTDKVQDHLLHKENPTEALFINETEVETEEIKKNKRSDEQKDLFHNKNSIESTVINKIEVQAELPKAETGFDKEKEAFIDHPFKDNSLEAIVNKISALTVHLCKNYEKVRNEFAEKEYSVDGHVNKTETQTEEVCANKMQKGTYSGIINEIDVQEEEMVDGKEENTFIGGQFNIENSTEATVDIGAQDERMYKTKIEPAKINDALFNKTNNLRIDIKNLSGSSDGKVIVQSDHMYKRSSKKDTSLERNLKFDKETMKVSIIKIEELSREINKNLHGLSKTKDLIIGNKRNESEMRSSERNNVKESKAMDQNILLDVDAHFGNLPCAKAVKDFQDVCLTKVTNKRSIDTALPFQIQKGSDNSTKQEGFLASSEEENCNDKTKNIDSQDIKNKSDSLKQRFLENQKQHFPLFTCKDQHSIVPDNVLKLNFLNTNKENNSVTAKLEYMNKASASSQNLTDPKQIIYGKKGSMTFDLSQSDGFVFCCSLLQQVCDLHNDVLFTNSLNDNEVTPIGENKCTNLIKMLNNIDHSKRNQKAEDDSLTDLSNNLESKLSIQDLLPKDIEIIPVNQFNTQLLNSTSNRPFQVAKHKKDSIPVKESPLQSEVDVIMASLKKKQSLTTTKLKSWVSQNPLTDAKMPNLNKEVGRNKFEEREVSLSKSKLNHREIIDTFNEEEIIPLENCVTILKECNDNCEKQFPDGTGKCVPIAKMHNAIVDKNNKIRTVNNIYSWNRNVIRDSNSEINWWNNHVKLKSNRRKQIPVQDAVSVESFNSIVQEPIEMIPVLYKKVTTKQSARMDLLAKTPDKKVVKKSSPEKSQEDKVRNLEKIAKFIENRQQKYDQNVDYFKPKNNTGPKNKVMHTVEEILSLSPKDIKIKKENPECADKKIEPLNKIQNQEKFISPIKKRFDDLNEMESSFKIETYNTHETEASQESDTKIIGEVVNEIIIKASDMECKEQSIQIKNVTELYQKSNEYNNVGEFETVRIDDPIEAEEVIVVTEEVIVETENKIDESTENAQMMNEQMNYSLSESEEQEKYEVRCDAPVQSDANINRSFNITSYETDLPGKTNQNFPSPIKTQEIDPLNCQKLVLEQHKDYALEKISDDIETNYTKASPGGHYSTQNLLSTNILPEKCFQNLEQNVIQPIVLPSNVVEHDFKHVNGLICPEDNTQLSYVLHKKTKKFLPYPTNPQQTQDINIPTIFTSSVTIDSQLTSSKCRSESNSKGKKSRIMKKKDFSNLRKSPRTGILPVSKEGSVDTLSKNISSSLDNVESEKTDGKVDDGSSSDYENYPLSQRLKEFKENTEKMKQLKVNDTKMPRKISQSKSQKKPVKNCLSKLLKNESKRGRKKFSNAVKKNLIETKDDVEQVPTEKCSSPVKSATKDNSTSREKELQKVIDSLVQSEAFCEIKHRPRANKGFGKSDKNKKSNDPVHLLESKDNCRQNSKPSFVKKIGNLIKMKAKLKVGRAVNSKNNSSLILSDNIVHNALTNETVFNKQEKTSTNKKYNLKKMSSLPASEIAQNALDKPIFSSKKQFARKTSPRTNSTKKPQNKIIPKNEPKKRKGLGKYANPIILKDQELSDDSKSSLVGRPEQKQNTRKGRSEESAQVLPLSPTKKKQYEKATQEITVPILHSPSTKLKKLNENKNLMKKEKETRFEDSFKAVSKEIKNNFSSRKSNAIENKKVKEEIPTIVLSDSSDEEKNCTANEISGNVFSKSPNSGRATRSRHSGSGESPSEKPSVAPVQIQPAIEINENCVTLTPSPIVTKQVNKPIGSQKRKLLKGRRRSDCNKFDAVLDINFPPKEINTDNDPYIFTDSDDLLVNDISSSKGSLMSIRQSNQQTQRNCLRNSKYTFEIVKSVENRVEIINLTPLTLNALKSPENNTSDSNFQTPRSSRVSERKVNLQKVKPNLIARLNMSSIDSDECSAPSMETSLDYHQDKSKLFQQKLDNSNKSEGKTHFPRKNKFDAAIMDSDKNPKPSETAKVKSNYKKIIHDSTEFQTHKNHDDHKTDIEAINKDANLEINKTEKTQLRKSNRGEATIVPKFEIATDGTQANQQGSTLEGFSKDSNRKNRNNHYLRSKTCLNSLEMRNKQVYAKNKLTSSTNVAHNQRSGKIKKLPKKENSFDLKEEKLRKEKSFTTVSNSATEIVSHEAQDSSISTCLQEDNMETQNHRGVYKNNTKKSVLLKKSKNNQNNLLHVKAYHVDRNNMNKLRKNRKLFKYNPDSDKHSPLYSKVNTHSTKEVTVQKTLQNSEEEKSNIEAKISPSSENYAGQSENISAHLEENVNSNLTSKTEEFNVHDCALSLENNCPAPDTDKTISTSTDADVCYDSLFLIAEVSTQLKACLEIAQSNKFDTSNSTIEGSSCQNTSEIDIFRKYSLLTPFGKKLIENTPILNPPEIVQPVESVNSDSNSINSEIVQNSTNYLEIIDQGRDNKQEEIQQITQNIYSEVTNITEGVHSGLDASSSMHVHENIHNPLTDDTSQNIENQNTEIMKITSDEKCETTTLEEENTQIIEHVEVISSEETKSMEVLKNIASFKTTGPETVQNCEHASLKDDEVSAVETLEKSECTPPELTQNIPPSVHIDCPTETNDHFGITSLDFEKEEEIVVLERSEEPDVRTSDVIQHVDVLKNTTDEDTRTTETNLVVSHDDSYCEKMDCVKNSDEMYTEPVGIKHVDHNTLEINSIDSETSDTFKNTPLEVKTDVLDFKNTYSELVKKNDSETIENSEITPEEQHGIAIISEVATSTSIKHENIHSELISFNPEGVPSLLPKETNTCAIQETNTLFEQNNKPLEDIQFDKSTDVPDFEKTNESCQTESAAESYQNETEVVEHTESLPLEISAYDSENIKSTKPIRDPETIHAENNPSDTRNDKTLEQDGNTQLNRMDSEDVKHDKIEEMETTGKFENVQSDLRTVHPVGRTSPEPKPNNMETFVKCDDKSLGLEQKDQDVETTSSYLETIHHEENKPLEEDTNDKETKNSESVSQKKNNPENIENFKMCQSKATDSEENPLKQLDENSAVRQPFDQPTEIATDHEKIPNSLNVNRNDLETTEQDSCPDVEEAVQKPFRVKINYLEHIECNEIFDSELKEELSEGIHQFDAINSSSKKTKVGNVKNFKHFGISNNTKIDDQVRSLINELVNNVIIAENSVQIQIENNKQNFVRDKCNISIDNISQTKAICDRNAGLSLETTQNIKYQGEQIAKTILESVLNKVNEIVNTPNNNSNKKENENNNETYEKQNEIIINKSVAKVNISEIFQNKNVSELKIGQNSEKLEEPNDHPKVSESNKNEKEIISNAVSLPFSENHPAKNPFDEISNVLPKENNCADDHKKSESCSHKNDNLVKSNLSKRQLESGKGLYTKHQKGKRKTNFKTVKKSDILTNKQDSENNSKETEFPMLQESEYKVFNVGNLTTACQQYVSILIQNKKEKHLCDLTESLKKQLNMKPVVLIEKLSNTKPTQNYTSKTNIHKSNADIETYVDNIVSNHDSPDKPEPSESAKMSQNEKSTTEKFKIRRRQQMQHNIQELKSATEVRVKRNERIMRQCNKQNDTAIPDNNLCNPENTTNKFHQHKNKNKNIPNETVTINQNVSNVEELSLSPMLSTNLKYELFKYRNCNVFNRPSSPVKPISMLPVDKYIQLFNEVNFKPNLEKEGLLREQTVPRSETVFNVFKNVQQPKLYEPKKQGYKAHDRSYKRSRSLPRYTSCSCNLSTVWPRGRSFSTGNRNQFSEKSDFDEELFECDDTRTHMSSPYSTFNFQENPNHNIHSLTSFNNIPRKRGRPRKMERKKDQNFYRSTFTRKRSKSAEPAVFIQNSFNKVASSSKYNSHVEELKSHLVQNNISNIDEILNNLQSLISKKNPEPSGKWPGGVLRRAQLNSDNDNNLKDTSNKGKRKRGRPRKAISLSDRNKLQGHKNNNPDIVLQRPRTRSASRSSCREFYPQNPTNCSTLSLPSIDSFSSCSEFDENIDSERQGAIKNSRPRRFVDLNPIHITESVPAFSNDEGHYASSDDSSDSDVTLKNMNKLKQNLFTRGRPREKVFISQQRTSPLSCKKKRIKRSVSRSSWHFLSDESLVESSSESDDQLIDNYREQDLYEYHTELSSEDKFKNYNAYNCRENQIITTDLRKRIDKSVNDNSNCKYMPTSSKFFDNLSYEENPEPSETIVKKRGRPRKLKKRGRPRKHSEEKTSDFRNNSVVPPTSHDQKCHKELFQSEDVKTNYSQGRSSSQQNSIIRSSNQRSHSSNILIDSDENFIQDRQYDIPLPQYPGSSLSTEFDASSLHALNCSPLCQQDLNTQYRSRTQSSSSSEVNLFSSEGERPSKEEIPYSVEANTPQRKCKRPGSRTDLTDEQGPPKEEAVHSNVGHQTAPLLEDARSEDSQILYKLKPTSSFQEKHHSNLFWYQKSSGRTEKTRKTEDYQEISRKATELWIYKDDNYAVALGQTKKRKSLHEENESQKKKAKR</sequence>
<feature type="region of interest" description="Disordered" evidence="2">
    <location>
        <begin position="2672"/>
        <end position="2764"/>
    </location>
</feature>
<feature type="region of interest" description="Disordered" evidence="2">
    <location>
        <begin position="5354"/>
        <end position="5382"/>
    </location>
</feature>
<reference evidence="3" key="1">
    <citation type="submission" date="2022-01" db="UniProtKB">
        <authorList>
            <consortium name="EnsemblMetazoa"/>
        </authorList>
    </citation>
    <scope>IDENTIFICATION</scope>
</reference>
<feature type="compositionally biased region" description="Polar residues" evidence="2">
    <location>
        <begin position="3955"/>
        <end position="3970"/>
    </location>
</feature>
<feature type="region of interest" description="Disordered" evidence="2">
    <location>
        <begin position="5012"/>
        <end position="5075"/>
    </location>
</feature>
<feature type="compositionally biased region" description="Polar residues" evidence="2">
    <location>
        <begin position="2847"/>
        <end position="2866"/>
    </location>
</feature>
<feature type="region of interest" description="Disordered" evidence="2">
    <location>
        <begin position="2362"/>
        <end position="2401"/>
    </location>
</feature>
<dbReference type="GO" id="GO:0003677">
    <property type="term" value="F:DNA binding"/>
    <property type="evidence" value="ECO:0007669"/>
    <property type="project" value="InterPro"/>
</dbReference>
<feature type="compositionally biased region" description="Basic and acidic residues" evidence="2">
    <location>
        <begin position="4629"/>
        <end position="4638"/>
    </location>
</feature>
<feature type="compositionally biased region" description="Basic and acidic residues" evidence="2">
    <location>
        <begin position="2564"/>
        <end position="2585"/>
    </location>
</feature>
<feature type="compositionally biased region" description="Basic and acidic residues" evidence="2">
    <location>
        <begin position="5585"/>
        <end position="5598"/>
    </location>
</feature>
<organism evidence="3 4">
    <name type="scientific">Cimex lectularius</name>
    <name type="common">Bed bug</name>
    <name type="synonym">Acanthia lectularia</name>
    <dbReference type="NCBI Taxonomy" id="79782"/>
    <lineage>
        <taxon>Eukaryota</taxon>
        <taxon>Metazoa</taxon>
        <taxon>Ecdysozoa</taxon>
        <taxon>Arthropoda</taxon>
        <taxon>Hexapoda</taxon>
        <taxon>Insecta</taxon>
        <taxon>Pterygota</taxon>
        <taxon>Neoptera</taxon>
        <taxon>Paraneoptera</taxon>
        <taxon>Hemiptera</taxon>
        <taxon>Heteroptera</taxon>
        <taxon>Panheteroptera</taxon>
        <taxon>Cimicomorpha</taxon>
        <taxon>Cimicidae</taxon>
        <taxon>Cimex</taxon>
    </lineage>
</organism>
<dbReference type="RefSeq" id="XP_014242072.1">
    <property type="nucleotide sequence ID" value="XM_014386586.2"/>
</dbReference>
<feature type="compositionally biased region" description="Low complexity" evidence="2">
    <location>
        <begin position="2872"/>
        <end position="2883"/>
    </location>
</feature>
<feature type="compositionally biased region" description="Basic and acidic residues" evidence="2">
    <location>
        <begin position="786"/>
        <end position="802"/>
    </location>
</feature>
<feature type="region of interest" description="Disordered" evidence="2">
    <location>
        <begin position="4410"/>
        <end position="4431"/>
    </location>
</feature>
<feature type="region of interest" description="Disordered" evidence="2">
    <location>
        <begin position="67"/>
        <end position="102"/>
    </location>
</feature>